<dbReference type="GeneID" id="79316618"/>
<dbReference type="Gene3D" id="2.60.120.10">
    <property type="entry name" value="Jelly Rolls"/>
    <property type="match status" value="1"/>
</dbReference>
<dbReference type="EMBL" id="JBHTBF010000002">
    <property type="protein sequence ID" value="MFC7316730.1"/>
    <property type="molecule type" value="Genomic_DNA"/>
</dbReference>
<dbReference type="PANTHER" id="PTHR36114:SF1">
    <property type="entry name" value="16.7 KDA PROTEIN IN WHIE LOCUS"/>
    <property type="match status" value="1"/>
</dbReference>
<dbReference type="InterPro" id="IPR052044">
    <property type="entry name" value="PKS_Associated_Protein"/>
</dbReference>
<dbReference type="Pfam" id="PF07883">
    <property type="entry name" value="Cupin_2"/>
    <property type="match status" value="1"/>
</dbReference>
<protein>
    <submittedName>
        <fullName evidence="2">Cupin domain-containing protein</fullName>
    </submittedName>
</protein>
<evidence type="ECO:0000313" key="3">
    <source>
        <dbReference type="Proteomes" id="UP001596547"/>
    </source>
</evidence>
<comment type="caution">
    <text evidence="2">The sequence shown here is derived from an EMBL/GenBank/DDBJ whole genome shotgun (WGS) entry which is preliminary data.</text>
</comment>
<gene>
    <name evidence="2" type="ORF">ACFQPE_07990</name>
</gene>
<dbReference type="InterPro" id="IPR011051">
    <property type="entry name" value="RmlC_Cupin_sf"/>
</dbReference>
<dbReference type="PANTHER" id="PTHR36114">
    <property type="entry name" value="16.7 KDA PROTEIN IN WHIE LOCUS"/>
    <property type="match status" value="1"/>
</dbReference>
<feature type="domain" description="Cupin type-2" evidence="1">
    <location>
        <begin position="36"/>
        <end position="94"/>
    </location>
</feature>
<dbReference type="RefSeq" id="WP_276304007.1">
    <property type="nucleotide sequence ID" value="NZ_CP119992.1"/>
</dbReference>
<organism evidence="2 3">
    <name type="scientific">Halomarina halobia</name>
    <dbReference type="NCBI Taxonomy" id="3033386"/>
    <lineage>
        <taxon>Archaea</taxon>
        <taxon>Methanobacteriati</taxon>
        <taxon>Methanobacteriota</taxon>
        <taxon>Stenosarchaea group</taxon>
        <taxon>Halobacteria</taxon>
        <taxon>Halobacteriales</taxon>
        <taxon>Natronomonadaceae</taxon>
        <taxon>Halomarina</taxon>
    </lineage>
</organism>
<sequence length="119" mass="13313">MDVVSLAEKFDRIDEYWSPAIVGELNGQHVKLAKLRGEFDWHHHAVDELFLVIDGELTIELRDEPDAALSAGEFLVVPAGVDHRPVAEEEVRVLLFEPAGTRNTGNVESERTVEAPDRL</sequence>
<dbReference type="InterPro" id="IPR014710">
    <property type="entry name" value="RmlC-like_jellyroll"/>
</dbReference>
<evidence type="ECO:0000313" key="2">
    <source>
        <dbReference type="EMBL" id="MFC7316730.1"/>
    </source>
</evidence>
<dbReference type="Proteomes" id="UP001596547">
    <property type="component" value="Unassembled WGS sequence"/>
</dbReference>
<evidence type="ECO:0000259" key="1">
    <source>
        <dbReference type="Pfam" id="PF07883"/>
    </source>
</evidence>
<dbReference type="SUPFAM" id="SSF51182">
    <property type="entry name" value="RmlC-like cupins"/>
    <property type="match status" value="1"/>
</dbReference>
<keyword evidence="3" id="KW-1185">Reference proteome</keyword>
<accession>A0ABD6A973</accession>
<dbReference type="InterPro" id="IPR013096">
    <property type="entry name" value="Cupin_2"/>
</dbReference>
<proteinExistence type="predicted"/>
<dbReference type="CDD" id="cd02226">
    <property type="entry name" value="cupin_YdbB-like"/>
    <property type="match status" value="1"/>
</dbReference>
<dbReference type="AlphaFoldDB" id="A0ABD6A973"/>
<name>A0ABD6A973_9EURY</name>
<reference evidence="2 3" key="1">
    <citation type="journal article" date="2019" name="Int. J. Syst. Evol. Microbiol.">
        <title>The Global Catalogue of Microorganisms (GCM) 10K type strain sequencing project: providing services to taxonomists for standard genome sequencing and annotation.</title>
        <authorList>
            <consortium name="The Broad Institute Genomics Platform"/>
            <consortium name="The Broad Institute Genome Sequencing Center for Infectious Disease"/>
            <person name="Wu L."/>
            <person name="Ma J."/>
        </authorList>
    </citation>
    <scope>NUCLEOTIDE SEQUENCE [LARGE SCALE GENOMIC DNA]</scope>
    <source>
        <strain evidence="2 3">PSR21</strain>
    </source>
</reference>